<dbReference type="CDD" id="cd18827">
    <property type="entry name" value="GH43_XlnD-like"/>
    <property type="match status" value="1"/>
</dbReference>
<feature type="active site" description="Proton donor" evidence="6">
    <location>
        <position position="217"/>
    </location>
</feature>
<evidence type="ECO:0000313" key="10">
    <source>
        <dbReference type="EMBL" id="MCO6043376.1"/>
    </source>
</evidence>
<evidence type="ECO:0000256" key="1">
    <source>
        <dbReference type="ARBA" id="ARBA00009865"/>
    </source>
</evidence>
<keyword evidence="4" id="KW-0119">Carbohydrate metabolism</keyword>
<feature type="site" description="Important for catalytic activity, responsible for pKa modulation of the active site Glu and correct orientation of both the proton donor and substrate" evidence="7">
    <location>
        <position position="165"/>
    </location>
</feature>
<evidence type="ECO:0000256" key="6">
    <source>
        <dbReference type="PIRSR" id="PIRSR606710-1"/>
    </source>
</evidence>
<keyword evidence="2" id="KW-0624">Polysaccharide degradation</keyword>
<evidence type="ECO:0000256" key="8">
    <source>
        <dbReference type="RuleBase" id="RU361187"/>
    </source>
</evidence>
<dbReference type="Gene3D" id="2.115.10.20">
    <property type="entry name" value="Glycosyl hydrolase domain, family 43"/>
    <property type="match status" value="1"/>
</dbReference>
<evidence type="ECO:0000256" key="7">
    <source>
        <dbReference type="PIRSR" id="PIRSR606710-2"/>
    </source>
</evidence>
<feature type="chain" id="PRO_5040822749" evidence="9">
    <location>
        <begin position="26"/>
        <end position="335"/>
    </location>
</feature>
<name>A0A9X2JF65_9BACT</name>
<keyword evidence="11" id="KW-1185">Reference proteome</keyword>
<comment type="caution">
    <text evidence="10">The sequence shown here is derived from an EMBL/GenBank/DDBJ whole genome shotgun (WGS) entry which is preliminary data.</text>
</comment>
<evidence type="ECO:0000256" key="9">
    <source>
        <dbReference type="SAM" id="SignalP"/>
    </source>
</evidence>
<dbReference type="InterPro" id="IPR006710">
    <property type="entry name" value="Glyco_hydro_43"/>
</dbReference>
<comment type="similarity">
    <text evidence="1 8">Belongs to the glycosyl hydrolase 43 family.</text>
</comment>
<protein>
    <submittedName>
        <fullName evidence="10">Glycoside hydrolase family 43 protein</fullName>
    </submittedName>
</protein>
<dbReference type="PANTHER" id="PTHR43772:SF2">
    <property type="entry name" value="PUTATIVE (AFU_ORTHOLOGUE AFUA_2G04480)-RELATED"/>
    <property type="match status" value="1"/>
</dbReference>
<sequence length="335" mass="37788">MHRSMTYAVATAITATLLLAPLSAAKNPIDPGWYADPEVAVFGERYWIYPTTSAKYDEQVYFDAFSSPDLVNWKKHERILTADDITWARRAMWAPCCVENNGKYYLFFAANDLQRPGGPLYDKDNPNNHTGGIGVAVADRPEGPFKDLLGKPLIAEFHHNAQPIDQCVFQDDDGTWYLYYGGWGHCNVGRLKDDFTGIEPFDDGQLFHEITPRGYVEGPVMFKRDGKYYFMWSQGGWTNGTYHVAYAIADSPTGPFKRVGTVLESDENIATGAGHHSVLRSPASGDWYIVYHRRPIPNKDRDHRVTCVDRLEFNDDGTIKPVKMTFEGVKADALK</sequence>
<reference evidence="10" key="1">
    <citation type="submission" date="2022-06" db="EMBL/GenBank/DDBJ databases">
        <title>Aeoliella straminimaris, a novel planctomycete from sediments.</title>
        <authorList>
            <person name="Vitorino I.R."/>
            <person name="Lage O.M."/>
        </authorList>
    </citation>
    <scope>NUCLEOTIDE SEQUENCE</scope>
    <source>
        <strain evidence="10">ICT_H6.2</strain>
    </source>
</reference>
<dbReference type="Pfam" id="PF04616">
    <property type="entry name" value="Glyco_hydro_43"/>
    <property type="match status" value="1"/>
</dbReference>
<evidence type="ECO:0000256" key="3">
    <source>
        <dbReference type="ARBA" id="ARBA00022801"/>
    </source>
</evidence>
<dbReference type="Proteomes" id="UP001155241">
    <property type="component" value="Unassembled WGS sequence"/>
</dbReference>
<dbReference type="EMBL" id="JAMXLR010000023">
    <property type="protein sequence ID" value="MCO6043376.1"/>
    <property type="molecule type" value="Genomic_DNA"/>
</dbReference>
<dbReference type="GO" id="GO:0004553">
    <property type="term" value="F:hydrolase activity, hydrolyzing O-glycosyl compounds"/>
    <property type="evidence" value="ECO:0007669"/>
    <property type="project" value="InterPro"/>
</dbReference>
<keyword evidence="5 8" id="KW-0326">Glycosidase</keyword>
<organism evidence="10 11">
    <name type="scientific">Aeoliella straminimaris</name>
    <dbReference type="NCBI Taxonomy" id="2954799"/>
    <lineage>
        <taxon>Bacteria</taxon>
        <taxon>Pseudomonadati</taxon>
        <taxon>Planctomycetota</taxon>
        <taxon>Planctomycetia</taxon>
        <taxon>Pirellulales</taxon>
        <taxon>Lacipirellulaceae</taxon>
        <taxon>Aeoliella</taxon>
    </lineage>
</organism>
<feature type="signal peptide" evidence="9">
    <location>
        <begin position="1"/>
        <end position="25"/>
    </location>
</feature>
<dbReference type="InterPro" id="IPR023296">
    <property type="entry name" value="Glyco_hydro_beta-prop_sf"/>
</dbReference>
<evidence type="ECO:0000313" key="11">
    <source>
        <dbReference type="Proteomes" id="UP001155241"/>
    </source>
</evidence>
<dbReference type="SUPFAM" id="SSF75005">
    <property type="entry name" value="Arabinanase/levansucrase/invertase"/>
    <property type="match status" value="1"/>
</dbReference>
<evidence type="ECO:0000256" key="5">
    <source>
        <dbReference type="ARBA" id="ARBA00023295"/>
    </source>
</evidence>
<feature type="active site" description="Proton acceptor" evidence="6">
    <location>
        <position position="36"/>
    </location>
</feature>
<dbReference type="InterPro" id="IPR052176">
    <property type="entry name" value="Glycosyl_Hydrlase_43_Enz"/>
</dbReference>
<keyword evidence="2" id="KW-0858">Xylan degradation</keyword>
<evidence type="ECO:0000256" key="4">
    <source>
        <dbReference type="ARBA" id="ARBA00023277"/>
    </source>
</evidence>
<proteinExistence type="inferred from homology"/>
<keyword evidence="9" id="KW-0732">Signal</keyword>
<accession>A0A9X2JF65</accession>
<evidence type="ECO:0000256" key="2">
    <source>
        <dbReference type="ARBA" id="ARBA00022651"/>
    </source>
</evidence>
<dbReference type="GO" id="GO:0045493">
    <property type="term" value="P:xylan catabolic process"/>
    <property type="evidence" value="ECO:0007669"/>
    <property type="project" value="UniProtKB-KW"/>
</dbReference>
<keyword evidence="3 8" id="KW-0378">Hydrolase</keyword>
<dbReference type="RefSeq" id="WP_252851483.1">
    <property type="nucleotide sequence ID" value="NZ_JAMXLR010000023.1"/>
</dbReference>
<dbReference type="PANTHER" id="PTHR43772">
    <property type="entry name" value="ENDO-1,4-BETA-XYLANASE"/>
    <property type="match status" value="1"/>
</dbReference>
<dbReference type="AlphaFoldDB" id="A0A9X2JF65"/>
<gene>
    <name evidence="10" type="ORF">NG895_05605</name>
</gene>